<dbReference type="SUPFAM" id="SSF53335">
    <property type="entry name" value="S-adenosyl-L-methionine-dependent methyltransferases"/>
    <property type="match status" value="1"/>
</dbReference>
<dbReference type="Gene3D" id="3.40.50.150">
    <property type="entry name" value="Vaccinia Virus protein VP39"/>
    <property type="match status" value="1"/>
</dbReference>
<dbReference type="AlphaFoldDB" id="Q0AHT5"/>
<dbReference type="EMBL" id="CP000450">
    <property type="protein sequence ID" value="ABI59097.1"/>
    <property type="molecule type" value="Genomic_DNA"/>
</dbReference>
<evidence type="ECO:0000313" key="1">
    <source>
        <dbReference type="EMBL" id="ABI59097.1"/>
    </source>
</evidence>
<accession>Q0AHT5</accession>
<proteinExistence type="predicted"/>
<sequence>MHKLIRHRRPFTVLEFGLGYSTVIMADALEKNQKEWENRRKKPDIRNRFMFQLFVVDASSEWIQNVEDRFPAHLLSRVHFQHSNVEIGTFNGQLCHYYKNLPDVIAEFIYLDGPSPKDVQGSINGLSFNCDERTVISGDLLLMESTFLPGTHSFLLMGESITHGFSREILQETMM</sequence>
<dbReference type="eggNOG" id="ENOG5031DAD">
    <property type="taxonomic scope" value="Bacteria"/>
</dbReference>
<dbReference type="KEGG" id="net:Neut_0833"/>
<reference evidence="1 2" key="1">
    <citation type="journal article" date="2007" name="Environ. Microbiol.">
        <title>Whole-genome analysis of the ammonia-oxidizing bacterium, Nitrosomonas eutropha C91: implications for niche adaptation.</title>
        <authorList>
            <person name="Stein L.Y."/>
            <person name="Arp D.J."/>
            <person name="Berube P.M."/>
            <person name="Chain P.S."/>
            <person name="Hauser L."/>
            <person name="Jetten M.S."/>
            <person name="Klotz M.G."/>
            <person name="Larimer F.W."/>
            <person name="Norton J.M."/>
            <person name="Op den Camp H.J.M."/>
            <person name="Shin M."/>
            <person name="Wei X."/>
        </authorList>
    </citation>
    <scope>NUCLEOTIDE SEQUENCE [LARGE SCALE GENOMIC DNA]</scope>
    <source>
        <strain evidence="2">DSM 101675 / C91 / Nm57</strain>
    </source>
</reference>
<protein>
    <submittedName>
        <fullName evidence="1">Uncharacterized protein</fullName>
    </submittedName>
</protein>
<name>Q0AHT5_NITEC</name>
<dbReference type="HOGENOM" id="CLU_1530946_0_0_4"/>
<evidence type="ECO:0000313" key="2">
    <source>
        <dbReference type="Proteomes" id="UP000001966"/>
    </source>
</evidence>
<dbReference type="Proteomes" id="UP000001966">
    <property type="component" value="Chromosome"/>
</dbReference>
<dbReference type="InterPro" id="IPR029063">
    <property type="entry name" value="SAM-dependent_MTases_sf"/>
</dbReference>
<gene>
    <name evidence="1" type="ordered locus">Neut_0833</name>
</gene>
<organism evidence="1 2">
    <name type="scientific">Nitrosomonas eutropha (strain DSM 101675 / C91 / Nm57)</name>
    <dbReference type="NCBI Taxonomy" id="335283"/>
    <lineage>
        <taxon>Bacteria</taxon>
        <taxon>Pseudomonadati</taxon>
        <taxon>Pseudomonadota</taxon>
        <taxon>Betaproteobacteria</taxon>
        <taxon>Nitrosomonadales</taxon>
        <taxon>Nitrosomonadaceae</taxon>
        <taxon>Nitrosomonas</taxon>
    </lineage>
</organism>